<evidence type="ECO:0000313" key="10">
    <source>
        <dbReference type="Proteomes" id="UP000224080"/>
    </source>
</evidence>
<evidence type="ECO:0000256" key="8">
    <source>
        <dbReference type="SAM" id="Phobius"/>
    </source>
</evidence>
<reference evidence="9 10" key="1">
    <citation type="submission" date="2017-10" db="EMBL/GenBank/DDBJ databases">
        <title>Comparative genomics in systemic dimorphic fungi from Ajellomycetaceae.</title>
        <authorList>
            <person name="Munoz J.F."/>
            <person name="Mcewen J.G."/>
            <person name="Clay O.K."/>
            <person name="Cuomo C.A."/>
        </authorList>
    </citation>
    <scope>NUCLEOTIDE SEQUENCE [LARGE SCALE GENOMIC DNA]</scope>
    <source>
        <strain evidence="9 10">UAMH130</strain>
    </source>
</reference>
<evidence type="ECO:0000256" key="1">
    <source>
        <dbReference type="ARBA" id="ARBA00004141"/>
    </source>
</evidence>
<feature type="transmembrane region" description="Helical" evidence="8">
    <location>
        <begin position="102"/>
        <end position="124"/>
    </location>
</feature>
<organism evidence="9 10">
    <name type="scientific">Blastomyces parvus</name>
    <dbReference type="NCBI Taxonomy" id="2060905"/>
    <lineage>
        <taxon>Eukaryota</taxon>
        <taxon>Fungi</taxon>
        <taxon>Dikarya</taxon>
        <taxon>Ascomycota</taxon>
        <taxon>Pezizomycotina</taxon>
        <taxon>Eurotiomycetes</taxon>
        <taxon>Eurotiomycetidae</taxon>
        <taxon>Onygenales</taxon>
        <taxon>Ajellomycetaceae</taxon>
        <taxon>Blastomyces</taxon>
    </lineage>
</organism>
<keyword evidence="4 8" id="KW-0472">Membrane</keyword>
<proteinExistence type="inferred from homology"/>
<keyword evidence="2 8" id="KW-0812">Transmembrane</keyword>
<dbReference type="SMART" id="SM00679">
    <property type="entry name" value="CTNS"/>
    <property type="match status" value="2"/>
</dbReference>
<feature type="region of interest" description="Disordered" evidence="7">
    <location>
        <begin position="188"/>
        <end position="221"/>
    </location>
</feature>
<feature type="region of interest" description="Disordered" evidence="7">
    <location>
        <begin position="412"/>
        <end position="439"/>
    </location>
</feature>
<dbReference type="GO" id="GO:0034488">
    <property type="term" value="P:basic amino acid transmembrane export from vacuole"/>
    <property type="evidence" value="ECO:0007669"/>
    <property type="project" value="TreeGrafter"/>
</dbReference>
<feature type="transmembrane region" description="Helical" evidence="8">
    <location>
        <begin position="343"/>
        <end position="364"/>
    </location>
</feature>
<accession>A0A2B7XDB9</accession>
<dbReference type="InterPro" id="IPR051415">
    <property type="entry name" value="LAAT-1"/>
</dbReference>
<dbReference type="PANTHER" id="PTHR16201:SF34">
    <property type="entry name" value="LYSOSOMAL AMINO ACID TRANSPORTER 1"/>
    <property type="match status" value="1"/>
</dbReference>
<comment type="caution">
    <text evidence="9">The sequence shown here is derived from an EMBL/GenBank/DDBJ whole genome shotgun (WGS) entry which is preliminary data.</text>
</comment>
<dbReference type="FunFam" id="1.20.1280.290:FF:000009">
    <property type="entry name" value="PQ loop repeat family protein"/>
    <property type="match status" value="1"/>
</dbReference>
<dbReference type="EMBL" id="PDNC01000019">
    <property type="protein sequence ID" value="PGH06761.1"/>
    <property type="molecule type" value="Genomic_DNA"/>
</dbReference>
<dbReference type="STRING" id="2060905.A0A2B7XDB9"/>
<evidence type="ECO:0000256" key="4">
    <source>
        <dbReference type="ARBA" id="ARBA00023136"/>
    </source>
</evidence>
<feature type="compositionally biased region" description="Low complexity" evidence="7">
    <location>
        <begin position="210"/>
        <end position="221"/>
    </location>
</feature>
<comment type="similarity">
    <text evidence="5">Belongs to the laat-1 family.</text>
</comment>
<evidence type="ECO:0000256" key="7">
    <source>
        <dbReference type="SAM" id="MobiDB-lite"/>
    </source>
</evidence>
<feature type="transmembrane region" description="Helical" evidence="8">
    <location>
        <begin position="292"/>
        <end position="310"/>
    </location>
</feature>
<keyword evidence="3 8" id="KW-1133">Transmembrane helix</keyword>
<gene>
    <name evidence="9" type="ORF">GX51_02202</name>
</gene>
<evidence type="ECO:0000256" key="5">
    <source>
        <dbReference type="ARBA" id="ARBA00038039"/>
    </source>
</evidence>
<feature type="compositionally biased region" description="Low complexity" evidence="7">
    <location>
        <begin position="412"/>
        <end position="427"/>
    </location>
</feature>
<evidence type="ECO:0000313" key="9">
    <source>
        <dbReference type="EMBL" id="PGH06761.1"/>
    </source>
</evidence>
<dbReference type="GO" id="GO:0015174">
    <property type="term" value="F:basic amino acid transmembrane transporter activity"/>
    <property type="evidence" value="ECO:0007669"/>
    <property type="project" value="TreeGrafter"/>
</dbReference>
<keyword evidence="10" id="KW-1185">Reference proteome</keyword>
<dbReference type="OrthoDB" id="8048523at2759"/>
<evidence type="ECO:0000256" key="2">
    <source>
        <dbReference type="ARBA" id="ARBA00022692"/>
    </source>
</evidence>
<dbReference type="InterPro" id="IPR006603">
    <property type="entry name" value="PQ-loop_rpt"/>
</dbReference>
<dbReference type="Proteomes" id="UP000224080">
    <property type="component" value="Unassembled WGS sequence"/>
</dbReference>
<comment type="catalytic activity">
    <reaction evidence="6">
        <text>L-histidine(out) + L-arginine(in) = L-histidine(in) + L-arginine(out)</text>
        <dbReference type="Rhea" id="RHEA:71063"/>
        <dbReference type="ChEBI" id="CHEBI:32682"/>
        <dbReference type="ChEBI" id="CHEBI:57595"/>
    </reaction>
</comment>
<dbReference type="AlphaFoldDB" id="A0A2B7XDB9"/>
<evidence type="ECO:0000256" key="3">
    <source>
        <dbReference type="ARBA" id="ARBA00022989"/>
    </source>
</evidence>
<sequence length="439" mass="47880">MTSAWIYNPFVASLPDHCEPSSPFLAFISSHLHTCIPTPLALVSSTLGTLSIVSWLFAQLPQIYKNYKLQSTSSLSIWFLVEWCLGDSTNLLGAILLRQAGWQITVAAYYVFVDVALVFQYYFYTYVKEWQIRRRGYAQASDLGFGDGDMYDGIVPTEENTILGLSPGSMQSSEPKIAASKKGLGVDSPLGSFLSRPNEKQRSPSRTIYRVGGSSSVTPSSSPRTILFLSMLCAVLANAAATSPTGQNGPVFSQSQTDARQIAGRISSWSSTILYLVSRIPQLYKNYGRKSTSGLSPLLFFAAFCGNFFYSTSLLTNPNAWSDLPAYGGGGWVGKEGNSRLEWIGRAIPFFLGAFGVLGMDGAMGIQFMLYKKKNEHVDADVDVDVDVAMKLQPAGPGGWRRVSGWVKGWIPSATPEPESQSPETEALMIDGQDRYGAV</sequence>
<dbReference type="GO" id="GO:0000329">
    <property type="term" value="C:fungal-type vacuole membrane"/>
    <property type="evidence" value="ECO:0007669"/>
    <property type="project" value="TreeGrafter"/>
</dbReference>
<name>A0A2B7XDB9_9EURO</name>
<dbReference type="PANTHER" id="PTHR16201">
    <property type="entry name" value="SEVEN TRANSMEMBRANE PROTEIN 1-RELATED"/>
    <property type="match status" value="1"/>
</dbReference>
<protein>
    <recommendedName>
        <fullName evidence="11">PQ loop repeat protein</fullName>
    </recommendedName>
</protein>
<feature type="transmembrane region" description="Helical" evidence="8">
    <location>
        <begin position="77"/>
        <end position="96"/>
    </location>
</feature>
<dbReference type="Pfam" id="PF04193">
    <property type="entry name" value="PQ-loop"/>
    <property type="match status" value="2"/>
</dbReference>
<comment type="subcellular location">
    <subcellularLocation>
        <location evidence="1">Membrane</location>
        <topology evidence="1">Multi-pass membrane protein</topology>
    </subcellularLocation>
</comment>
<evidence type="ECO:0008006" key="11">
    <source>
        <dbReference type="Google" id="ProtNLM"/>
    </source>
</evidence>
<feature type="transmembrane region" description="Helical" evidence="8">
    <location>
        <begin position="36"/>
        <end position="57"/>
    </location>
</feature>
<dbReference type="Gene3D" id="1.20.1280.290">
    <property type="match status" value="2"/>
</dbReference>
<evidence type="ECO:0000256" key="6">
    <source>
        <dbReference type="ARBA" id="ARBA00050768"/>
    </source>
</evidence>